<name>A0ACC0CVQ8_9PEZI</name>
<reference evidence="1 2" key="1">
    <citation type="journal article" date="2022" name="New Phytol.">
        <title>Ecological generalism drives hyperdiversity of secondary metabolite gene clusters in xylarialean endophytes.</title>
        <authorList>
            <person name="Franco M.E.E."/>
            <person name="Wisecaver J.H."/>
            <person name="Arnold A.E."/>
            <person name="Ju Y.M."/>
            <person name="Slot J.C."/>
            <person name="Ahrendt S."/>
            <person name="Moore L.P."/>
            <person name="Eastman K.E."/>
            <person name="Scott K."/>
            <person name="Konkel Z."/>
            <person name="Mondo S.J."/>
            <person name="Kuo A."/>
            <person name="Hayes R.D."/>
            <person name="Haridas S."/>
            <person name="Andreopoulos B."/>
            <person name="Riley R."/>
            <person name="LaButti K."/>
            <person name="Pangilinan J."/>
            <person name="Lipzen A."/>
            <person name="Amirebrahimi M."/>
            <person name="Yan J."/>
            <person name="Adam C."/>
            <person name="Keymanesh K."/>
            <person name="Ng V."/>
            <person name="Louie K."/>
            <person name="Northen T."/>
            <person name="Drula E."/>
            <person name="Henrissat B."/>
            <person name="Hsieh H.M."/>
            <person name="Youens-Clark K."/>
            <person name="Lutzoni F."/>
            <person name="Miadlikowska J."/>
            <person name="Eastwood D.C."/>
            <person name="Hamelin R.C."/>
            <person name="Grigoriev I.V."/>
            <person name="U'Ren J.M."/>
        </authorList>
    </citation>
    <scope>NUCLEOTIDE SEQUENCE [LARGE SCALE GENOMIC DNA]</scope>
    <source>
        <strain evidence="1 2">ER1909</strain>
    </source>
</reference>
<evidence type="ECO:0000313" key="1">
    <source>
        <dbReference type="EMBL" id="KAI6084396.1"/>
    </source>
</evidence>
<gene>
    <name evidence="1" type="ORF">F4821DRAFT_170104</name>
</gene>
<evidence type="ECO:0000313" key="2">
    <source>
        <dbReference type="Proteomes" id="UP001497680"/>
    </source>
</evidence>
<proteinExistence type="predicted"/>
<protein>
    <submittedName>
        <fullName evidence="1">Uncharacterized protein</fullName>
    </submittedName>
</protein>
<sequence length="72" mass="7892">MLQPGGVAVLCRLDLKSCLEGIDFVPVAGYRIFYHGDVITFLYPPISDSSKNADKPRDMKGEASTMADLSRN</sequence>
<comment type="caution">
    <text evidence="1">The sequence shown here is derived from an EMBL/GenBank/DDBJ whole genome shotgun (WGS) entry which is preliminary data.</text>
</comment>
<dbReference type="EMBL" id="MU394337">
    <property type="protein sequence ID" value="KAI6084396.1"/>
    <property type="molecule type" value="Genomic_DNA"/>
</dbReference>
<accession>A0ACC0CVQ8</accession>
<dbReference type="Proteomes" id="UP001497680">
    <property type="component" value="Unassembled WGS sequence"/>
</dbReference>
<keyword evidence="2" id="KW-1185">Reference proteome</keyword>
<organism evidence="1 2">
    <name type="scientific">Hypoxylon rubiginosum</name>
    <dbReference type="NCBI Taxonomy" id="110542"/>
    <lineage>
        <taxon>Eukaryota</taxon>
        <taxon>Fungi</taxon>
        <taxon>Dikarya</taxon>
        <taxon>Ascomycota</taxon>
        <taxon>Pezizomycotina</taxon>
        <taxon>Sordariomycetes</taxon>
        <taxon>Xylariomycetidae</taxon>
        <taxon>Xylariales</taxon>
        <taxon>Hypoxylaceae</taxon>
        <taxon>Hypoxylon</taxon>
    </lineage>
</organism>